<dbReference type="AlphaFoldDB" id="A0A4U8UTR9"/>
<name>A0A4U8UTR9_STECR</name>
<organism evidence="1 2">
    <name type="scientific">Steinernema carpocapsae</name>
    <name type="common">Entomopathogenic nematode</name>
    <dbReference type="NCBI Taxonomy" id="34508"/>
    <lineage>
        <taxon>Eukaryota</taxon>
        <taxon>Metazoa</taxon>
        <taxon>Ecdysozoa</taxon>
        <taxon>Nematoda</taxon>
        <taxon>Chromadorea</taxon>
        <taxon>Rhabditida</taxon>
        <taxon>Tylenchina</taxon>
        <taxon>Panagrolaimomorpha</taxon>
        <taxon>Strongyloidoidea</taxon>
        <taxon>Steinernematidae</taxon>
        <taxon>Steinernema</taxon>
    </lineage>
</organism>
<evidence type="ECO:0000313" key="1">
    <source>
        <dbReference type="EMBL" id="TMS36055.1"/>
    </source>
</evidence>
<proteinExistence type="predicted"/>
<dbReference type="InterPro" id="IPR036691">
    <property type="entry name" value="Endo/exonu/phosph_ase_sf"/>
</dbReference>
<dbReference type="Gene3D" id="3.60.10.10">
    <property type="entry name" value="Endonuclease/exonuclease/phosphatase"/>
    <property type="match status" value="1"/>
</dbReference>
<reference evidence="1 2" key="2">
    <citation type="journal article" date="2019" name="G3 (Bethesda)">
        <title>Hybrid Assembly of the Genome of the Entomopathogenic Nematode Steinernema carpocapsae Identifies the X-Chromosome.</title>
        <authorList>
            <person name="Serra L."/>
            <person name="Macchietto M."/>
            <person name="Macias-Munoz A."/>
            <person name="McGill C.J."/>
            <person name="Rodriguez I.M."/>
            <person name="Rodriguez B."/>
            <person name="Murad R."/>
            <person name="Mortazavi A."/>
        </authorList>
    </citation>
    <scope>NUCLEOTIDE SEQUENCE [LARGE SCALE GENOMIC DNA]</scope>
    <source>
        <strain evidence="1 2">ALL</strain>
    </source>
</reference>
<dbReference type="EMBL" id="AZBU02000001">
    <property type="protein sequence ID" value="TMS36055.1"/>
    <property type="molecule type" value="Genomic_DNA"/>
</dbReference>
<dbReference type="EMBL" id="CM016762">
    <property type="protein sequence ID" value="TMS36055.1"/>
    <property type="molecule type" value="Genomic_DNA"/>
</dbReference>
<keyword evidence="2" id="KW-1185">Reference proteome</keyword>
<evidence type="ECO:0008006" key="3">
    <source>
        <dbReference type="Google" id="ProtNLM"/>
    </source>
</evidence>
<protein>
    <recommendedName>
        <fullName evidence="3">Endonuclease/exonuclease/phosphatase domain-containing protein</fullName>
    </recommendedName>
</protein>
<dbReference type="Proteomes" id="UP000298663">
    <property type="component" value="Chromosome X"/>
</dbReference>
<gene>
    <name evidence="1" type="ORF">L596_003318</name>
</gene>
<reference evidence="1 2" key="1">
    <citation type="journal article" date="2015" name="Genome Biol.">
        <title>Comparative genomics of Steinernema reveals deeply conserved gene regulatory networks.</title>
        <authorList>
            <person name="Dillman A.R."/>
            <person name="Macchietto M."/>
            <person name="Porter C.F."/>
            <person name="Rogers A."/>
            <person name="Williams B."/>
            <person name="Antoshechkin I."/>
            <person name="Lee M.M."/>
            <person name="Goodwin Z."/>
            <person name="Lu X."/>
            <person name="Lewis E.E."/>
            <person name="Goodrich-Blair H."/>
            <person name="Stock S.P."/>
            <person name="Adams B.J."/>
            <person name="Sternberg P.W."/>
            <person name="Mortazavi A."/>
        </authorList>
    </citation>
    <scope>NUCLEOTIDE SEQUENCE [LARGE SCALE GENOMIC DNA]</scope>
    <source>
        <strain evidence="1 2">ALL</strain>
    </source>
</reference>
<accession>A0A4U8UTR9</accession>
<evidence type="ECO:0000313" key="2">
    <source>
        <dbReference type="Proteomes" id="UP000298663"/>
    </source>
</evidence>
<sequence>MPVLVFEGPSMKKANGKTKGMVVGSDGVPLPSPENVARITVDGDIRIACCTWNINNKGIECVEYLAKMLAITASDQQADLIAIALQELPTFEP</sequence>
<comment type="caution">
    <text evidence="1">The sequence shown here is derived from an EMBL/GenBank/DDBJ whole genome shotgun (WGS) entry which is preliminary data.</text>
</comment>